<sequence length="56" mass="6116">MRGSSPGRRDFERLPVAQRGRPYMTIAMGVSANLQGMPPEGRSALGDTLQDVRKLS</sequence>
<dbReference type="EMBL" id="CCND01000028">
    <property type="protein sequence ID" value="CDX61080.1"/>
    <property type="molecule type" value="Genomic_DNA"/>
</dbReference>
<evidence type="ECO:0000313" key="2">
    <source>
        <dbReference type="EMBL" id="CDX61080.1"/>
    </source>
</evidence>
<gene>
    <name evidence="2" type="ORF">MPL1032_340025</name>
</gene>
<protein>
    <submittedName>
        <fullName evidence="2">Uncharacterized protein</fullName>
    </submittedName>
</protein>
<evidence type="ECO:0000256" key="1">
    <source>
        <dbReference type="SAM" id="MobiDB-lite"/>
    </source>
</evidence>
<evidence type="ECO:0000313" key="3">
    <source>
        <dbReference type="Proteomes" id="UP000182888"/>
    </source>
</evidence>
<dbReference type="Proteomes" id="UP000182888">
    <property type="component" value="Unassembled WGS sequence"/>
</dbReference>
<feature type="region of interest" description="Disordered" evidence="1">
    <location>
        <begin position="33"/>
        <end position="56"/>
    </location>
</feature>
<reference evidence="3" key="1">
    <citation type="submission" date="2014-08" db="EMBL/GenBank/DDBJ databases">
        <authorList>
            <person name="Edwards T."/>
        </authorList>
    </citation>
    <scope>NUCLEOTIDE SEQUENCE [LARGE SCALE GENOMIC DNA]</scope>
</reference>
<organism evidence="2 3">
    <name type="scientific">Mesorhizobium plurifarium</name>
    <dbReference type="NCBI Taxonomy" id="69974"/>
    <lineage>
        <taxon>Bacteria</taxon>
        <taxon>Pseudomonadati</taxon>
        <taxon>Pseudomonadota</taxon>
        <taxon>Alphaproteobacteria</taxon>
        <taxon>Hyphomicrobiales</taxon>
        <taxon>Phyllobacteriaceae</taxon>
        <taxon>Mesorhizobium</taxon>
    </lineage>
</organism>
<dbReference type="AlphaFoldDB" id="A0A0K2W4R4"/>
<proteinExistence type="predicted"/>
<accession>A0A0K2W4R4</accession>
<name>A0A0K2W4R4_MESPL</name>